<gene>
    <name evidence="1" type="ORF">M23134_04136</name>
</gene>
<dbReference type="Proteomes" id="UP000004095">
    <property type="component" value="Unassembled WGS sequence"/>
</dbReference>
<accession>A1ZDZ5</accession>
<dbReference type="EMBL" id="AAWS01000003">
    <property type="protein sequence ID" value="EAY31303.1"/>
    <property type="molecule type" value="Genomic_DNA"/>
</dbReference>
<protein>
    <submittedName>
        <fullName evidence="1">Uncharacterized protein</fullName>
    </submittedName>
</protein>
<dbReference type="RefSeq" id="WP_002693878.1">
    <property type="nucleotide sequence ID" value="NZ_AAWS01000003.1"/>
</dbReference>
<organism evidence="1 2">
    <name type="scientific">Microscilla marina ATCC 23134</name>
    <dbReference type="NCBI Taxonomy" id="313606"/>
    <lineage>
        <taxon>Bacteria</taxon>
        <taxon>Pseudomonadati</taxon>
        <taxon>Bacteroidota</taxon>
        <taxon>Cytophagia</taxon>
        <taxon>Cytophagales</taxon>
        <taxon>Microscillaceae</taxon>
        <taxon>Microscilla</taxon>
    </lineage>
</organism>
<comment type="caution">
    <text evidence="1">The sequence shown here is derived from an EMBL/GenBank/DDBJ whole genome shotgun (WGS) entry which is preliminary data.</text>
</comment>
<name>A1ZDZ5_MICM2</name>
<proteinExistence type="predicted"/>
<dbReference type="AlphaFoldDB" id="A1ZDZ5"/>
<reference evidence="1 2" key="1">
    <citation type="submission" date="2007-01" db="EMBL/GenBank/DDBJ databases">
        <authorList>
            <person name="Haygood M."/>
            <person name="Podell S."/>
            <person name="Anderson C."/>
            <person name="Hopkinson B."/>
            <person name="Roe K."/>
            <person name="Barbeau K."/>
            <person name="Gaasterland T."/>
            <person name="Ferriera S."/>
            <person name="Johnson J."/>
            <person name="Kravitz S."/>
            <person name="Beeson K."/>
            <person name="Sutton G."/>
            <person name="Rogers Y.-H."/>
            <person name="Friedman R."/>
            <person name="Frazier M."/>
            <person name="Venter J.C."/>
        </authorList>
    </citation>
    <scope>NUCLEOTIDE SEQUENCE [LARGE SCALE GENOMIC DNA]</scope>
    <source>
        <strain evidence="1 2">ATCC 23134</strain>
    </source>
</reference>
<sequence>MTHDFKNVAEAFEWFMNNVYPGLSTAHKLKLKDVKYDYYHPNRTGVSEKRMRRVLSEHGKVEDIVRYHIKGRK</sequence>
<dbReference type="OrthoDB" id="963183at2"/>
<keyword evidence="2" id="KW-1185">Reference proteome</keyword>
<evidence type="ECO:0000313" key="2">
    <source>
        <dbReference type="Proteomes" id="UP000004095"/>
    </source>
</evidence>
<evidence type="ECO:0000313" key="1">
    <source>
        <dbReference type="EMBL" id="EAY31303.1"/>
    </source>
</evidence>